<name>T1EZF1_HELRO</name>
<dbReference type="Proteomes" id="UP000015101">
    <property type="component" value="Unassembled WGS sequence"/>
</dbReference>
<reference evidence="2" key="3">
    <citation type="submission" date="2015-06" db="UniProtKB">
        <authorList>
            <consortium name="EnsemblMetazoa"/>
        </authorList>
    </citation>
    <scope>IDENTIFICATION</scope>
</reference>
<keyword evidence="3" id="KW-1185">Reference proteome</keyword>
<sequence>MLLSGSKGMKASHFVRAKKINFFKSLINLLPTNEIILSYGRQIVSKCIETFVRQGIKILSTSRRNMEWARTSQSLKQAQLKPPCFVKVESISADYRDKQHQIWFVTEKCSEHMLLLACDNNQKYISIPLCLNLTFKQKFTHDVIL</sequence>
<dbReference type="RefSeq" id="XP_009011236.1">
    <property type="nucleotide sequence ID" value="XM_009012988.1"/>
</dbReference>
<dbReference type="EnsemblMetazoa" id="HelroT167483">
    <property type="protein sequence ID" value="HelroP167483"/>
    <property type="gene ID" value="HelroG167483"/>
</dbReference>
<protein>
    <submittedName>
        <fullName evidence="1 2">Uncharacterized protein</fullName>
    </submittedName>
</protein>
<reference evidence="3" key="1">
    <citation type="submission" date="2012-12" db="EMBL/GenBank/DDBJ databases">
        <authorList>
            <person name="Hellsten U."/>
            <person name="Grimwood J."/>
            <person name="Chapman J.A."/>
            <person name="Shapiro H."/>
            <person name="Aerts A."/>
            <person name="Otillar R.P."/>
            <person name="Terry A.Y."/>
            <person name="Boore J.L."/>
            <person name="Simakov O."/>
            <person name="Marletaz F."/>
            <person name="Cho S.-J."/>
            <person name="Edsinger-Gonzales E."/>
            <person name="Havlak P."/>
            <person name="Kuo D.-H."/>
            <person name="Larsson T."/>
            <person name="Lv J."/>
            <person name="Arendt D."/>
            <person name="Savage R."/>
            <person name="Osoegawa K."/>
            <person name="de Jong P."/>
            <person name="Lindberg D.R."/>
            <person name="Seaver E.C."/>
            <person name="Weisblat D.A."/>
            <person name="Putnam N.H."/>
            <person name="Grigoriev I.V."/>
            <person name="Rokhsar D.S."/>
        </authorList>
    </citation>
    <scope>NUCLEOTIDE SEQUENCE</scope>
</reference>
<evidence type="ECO:0000313" key="3">
    <source>
        <dbReference type="Proteomes" id="UP000015101"/>
    </source>
</evidence>
<evidence type="ECO:0000313" key="1">
    <source>
        <dbReference type="EMBL" id="ESO10967.1"/>
    </source>
</evidence>
<gene>
    <name evidence="2" type="primary">20201951</name>
    <name evidence="1" type="ORF">HELRODRAFT_167483</name>
</gene>
<dbReference type="CTD" id="20201951"/>
<organism evidence="2 3">
    <name type="scientific">Helobdella robusta</name>
    <name type="common">Californian leech</name>
    <dbReference type="NCBI Taxonomy" id="6412"/>
    <lineage>
        <taxon>Eukaryota</taxon>
        <taxon>Metazoa</taxon>
        <taxon>Spiralia</taxon>
        <taxon>Lophotrochozoa</taxon>
        <taxon>Annelida</taxon>
        <taxon>Clitellata</taxon>
        <taxon>Hirudinea</taxon>
        <taxon>Rhynchobdellida</taxon>
        <taxon>Glossiphoniidae</taxon>
        <taxon>Helobdella</taxon>
    </lineage>
</organism>
<accession>T1EZF1</accession>
<dbReference type="AlphaFoldDB" id="T1EZF1"/>
<dbReference type="GeneID" id="20201951"/>
<dbReference type="KEGG" id="hro:HELRODRAFT_167483"/>
<dbReference type="EMBL" id="KB095858">
    <property type="protein sequence ID" value="ESO10967.1"/>
    <property type="molecule type" value="Genomic_DNA"/>
</dbReference>
<evidence type="ECO:0000313" key="2">
    <source>
        <dbReference type="EnsemblMetazoa" id="HelroP167483"/>
    </source>
</evidence>
<reference evidence="1 3" key="2">
    <citation type="journal article" date="2013" name="Nature">
        <title>Insights into bilaterian evolution from three spiralian genomes.</title>
        <authorList>
            <person name="Simakov O."/>
            <person name="Marletaz F."/>
            <person name="Cho S.J."/>
            <person name="Edsinger-Gonzales E."/>
            <person name="Havlak P."/>
            <person name="Hellsten U."/>
            <person name="Kuo D.H."/>
            <person name="Larsson T."/>
            <person name="Lv J."/>
            <person name="Arendt D."/>
            <person name="Savage R."/>
            <person name="Osoegawa K."/>
            <person name="de Jong P."/>
            <person name="Grimwood J."/>
            <person name="Chapman J.A."/>
            <person name="Shapiro H."/>
            <person name="Aerts A."/>
            <person name="Otillar R.P."/>
            <person name="Terry A.Y."/>
            <person name="Boore J.L."/>
            <person name="Grigoriev I.V."/>
            <person name="Lindberg D.R."/>
            <person name="Seaver E.C."/>
            <person name="Weisblat D.A."/>
            <person name="Putnam N.H."/>
            <person name="Rokhsar D.S."/>
        </authorList>
    </citation>
    <scope>NUCLEOTIDE SEQUENCE</scope>
</reference>
<proteinExistence type="predicted"/>
<dbReference type="EMBL" id="AMQM01002787">
    <property type="status" value="NOT_ANNOTATED_CDS"/>
    <property type="molecule type" value="Genomic_DNA"/>
</dbReference>
<dbReference type="InParanoid" id="T1EZF1"/>
<dbReference type="HOGENOM" id="CLU_1788935_0_0_1"/>